<dbReference type="Proteomes" id="UP000288805">
    <property type="component" value="Unassembled WGS sequence"/>
</dbReference>
<name>A0A438CNQ2_VITVI</name>
<organism evidence="1 2">
    <name type="scientific">Vitis vinifera</name>
    <name type="common">Grape</name>
    <dbReference type="NCBI Taxonomy" id="29760"/>
    <lineage>
        <taxon>Eukaryota</taxon>
        <taxon>Viridiplantae</taxon>
        <taxon>Streptophyta</taxon>
        <taxon>Embryophyta</taxon>
        <taxon>Tracheophyta</taxon>
        <taxon>Spermatophyta</taxon>
        <taxon>Magnoliopsida</taxon>
        <taxon>eudicotyledons</taxon>
        <taxon>Gunneridae</taxon>
        <taxon>Pentapetalae</taxon>
        <taxon>rosids</taxon>
        <taxon>Vitales</taxon>
        <taxon>Vitaceae</taxon>
        <taxon>Viteae</taxon>
        <taxon>Vitis</taxon>
    </lineage>
</organism>
<comment type="caution">
    <text evidence="1">The sequence shown here is derived from an EMBL/GenBank/DDBJ whole genome shotgun (WGS) entry which is preliminary data.</text>
</comment>
<dbReference type="EMBL" id="QGNW01002163">
    <property type="protein sequence ID" value="RVW24835.1"/>
    <property type="molecule type" value="Genomic_DNA"/>
</dbReference>
<reference evidence="1 2" key="1">
    <citation type="journal article" date="2018" name="PLoS Genet.">
        <title>Population sequencing reveals clonal diversity and ancestral inbreeding in the grapevine cultivar Chardonnay.</title>
        <authorList>
            <person name="Roach M.J."/>
            <person name="Johnson D.L."/>
            <person name="Bohlmann J."/>
            <person name="van Vuuren H.J."/>
            <person name="Jones S.J."/>
            <person name="Pretorius I.S."/>
            <person name="Schmidt S.A."/>
            <person name="Borneman A.R."/>
        </authorList>
    </citation>
    <scope>NUCLEOTIDE SEQUENCE [LARGE SCALE GENOMIC DNA]</scope>
    <source>
        <strain evidence="2">cv. Chardonnay</strain>
        <tissue evidence="1">Leaf</tissue>
    </source>
</reference>
<protein>
    <submittedName>
        <fullName evidence="1">Uncharacterized protein</fullName>
    </submittedName>
</protein>
<evidence type="ECO:0000313" key="2">
    <source>
        <dbReference type="Proteomes" id="UP000288805"/>
    </source>
</evidence>
<gene>
    <name evidence="1" type="ORF">CK203_105100</name>
</gene>
<proteinExistence type="predicted"/>
<evidence type="ECO:0000313" key="1">
    <source>
        <dbReference type="EMBL" id="RVW24835.1"/>
    </source>
</evidence>
<dbReference type="AlphaFoldDB" id="A0A438CNQ2"/>
<sequence>MNTIRRINVATQQWLEAIPFDKWVLSHEEGRRYGIMTTNMSEVFNSLLKGTHSLAVTALVQLTFFRLNSYFVVSREQSANRLASNEEYTPYIDAKIKANVVKAGSHEIFLYDHIQG</sequence>
<accession>A0A438CNQ2</accession>